<gene>
    <name evidence="1" type="ORF">Sano_14</name>
</gene>
<dbReference type="SUPFAM" id="SSF57938">
    <property type="entry name" value="DnaJ/Hsp40 cysteine-rich domain"/>
    <property type="match status" value="1"/>
</dbReference>
<evidence type="ECO:0000313" key="2">
    <source>
        <dbReference type="Proteomes" id="UP000018621"/>
    </source>
</evidence>
<evidence type="ECO:0000313" key="1">
    <source>
        <dbReference type="EMBL" id="AHB12034.1"/>
    </source>
</evidence>
<accession>V5Q7D9</accession>
<reference evidence="1 2" key="1">
    <citation type="journal article" date="2014" name="J. Bacteriol.">
        <title>Characterization of novel virulent broad-host-range phages of Xylella fastidiosa and Xanthomonas.</title>
        <authorList>
            <person name="Ahern S.J."/>
            <person name="Das M."/>
            <person name="Bhowmick T.S."/>
            <person name="Young R."/>
            <person name="Gonzalez C.F."/>
        </authorList>
    </citation>
    <scope>NUCLEOTIDE SEQUENCE [LARGE SCALE GENOMIC DNA]</scope>
</reference>
<proteinExistence type="predicted"/>
<sequence>MRKYTVMELEKGKMLAQRVSVFQNARVPPLSRARAATTLLLAAIRLAAWQRMRLLSRWLRDKQVCPACEGATQLRDNYIRICMLCHGQGEVTWREVEAQKWGAALNRYIEQNKLDHSYFWPRLTLNDLHWHVNGWMSLDDWDEELLGMADLQLDREAAGHVSTT</sequence>
<dbReference type="InterPro" id="IPR036410">
    <property type="entry name" value="HSP_DnaJ_Cys-rich_dom_sf"/>
</dbReference>
<name>V5Q7D9_9CAUD</name>
<dbReference type="Proteomes" id="UP000018621">
    <property type="component" value="Segment"/>
</dbReference>
<dbReference type="OrthoDB" id="36892at10239"/>
<keyword evidence="2" id="KW-1185">Reference proteome</keyword>
<protein>
    <submittedName>
        <fullName evidence="1">Uncharacterized protein</fullName>
    </submittedName>
</protein>
<organism evidence="1 2">
    <name type="scientific">Xylella phage Sano</name>
    <dbReference type="NCBI Taxonomy" id="1415148"/>
    <lineage>
        <taxon>Viruses</taxon>
        <taxon>Duplodnaviria</taxon>
        <taxon>Heunggongvirae</taxon>
        <taxon>Uroviricota</taxon>
        <taxon>Caudoviricetes</taxon>
        <taxon>Casjensviridae</taxon>
        <taxon>Sanovirus</taxon>
        <taxon>Sanovirus sano</taxon>
        <taxon>Xylella virus Sano</taxon>
    </lineage>
</organism>
<dbReference type="EMBL" id="KF626665">
    <property type="protein sequence ID" value="AHB12034.1"/>
    <property type="molecule type" value="Genomic_DNA"/>
</dbReference>